<feature type="transmembrane region" description="Helical" evidence="6">
    <location>
        <begin position="128"/>
        <end position="147"/>
    </location>
</feature>
<name>A0AAW1NYL8_9CHLO</name>
<evidence type="ECO:0000256" key="5">
    <source>
        <dbReference type="ARBA" id="ARBA00023136"/>
    </source>
</evidence>
<keyword evidence="4 6" id="KW-1133">Transmembrane helix</keyword>
<comment type="caution">
    <text evidence="8">The sequence shown here is derived from an EMBL/GenBank/DDBJ whole genome shotgun (WGS) entry which is preliminary data.</text>
</comment>
<evidence type="ECO:0000256" key="3">
    <source>
        <dbReference type="ARBA" id="ARBA00022692"/>
    </source>
</evidence>
<keyword evidence="5 6" id="KW-0472">Membrane</keyword>
<dbReference type="GO" id="GO:0012505">
    <property type="term" value="C:endomembrane system"/>
    <property type="evidence" value="ECO:0007669"/>
    <property type="project" value="UniProtKB-SubCell"/>
</dbReference>
<dbReference type="EMBL" id="JALJOQ010000079">
    <property type="protein sequence ID" value="KAK9800838.1"/>
    <property type="molecule type" value="Genomic_DNA"/>
</dbReference>
<evidence type="ECO:0000256" key="6">
    <source>
        <dbReference type="SAM" id="Phobius"/>
    </source>
</evidence>
<keyword evidence="9" id="KW-1185">Reference proteome</keyword>
<evidence type="ECO:0000256" key="4">
    <source>
        <dbReference type="ARBA" id="ARBA00022989"/>
    </source>
</evidence>
<feature type="transmembrane region" description="Helical" evidence="6">
    <location>
        <begin position="91"/>
        <end position="112"/>
    </location>
</feature>
<sequence length="350" mass="39291">MITDSRSQRSPSQSSANDREWTYAELWRDLSLGCDTLAASVATFENKASNSLCKVEACLISLERQSLSAFAAQTLPPWWEKIDEDPDWQEYSFLGLAAGYGLIAFVAIIQLIRIQRRVPEYGWTTQKVFHLLNAFVCVLRCVVFAMRPKVQSLHPVAVQAVLLDLPGLLFFSTYTLLVLFWAEIYHQARNISTASLRPAFLLFNAAVYAVQAGLWVFVGVSQSHHALSRVLSCCFLAAVSLVAATGFLVYGGRLFLMLRRFPIESRGRRKKLREVGFVTGICATCFTLRAFIVAWAAFDQEDADLDVLNHPLLNIIYYCGCELVPSALVLYILRKLPPKRTMGYQQIPSS</sequence>
<feature type="transmembrane region" description="Helical" evidence="6">
    <location>
        <begin position="275"/>
        <end position="295"/>
    </location>
</feature>
<keyword evidence="3 6" id="KW-0812">Transmembrane</keyword>
<dbReference type="InterPro" id="IPR009457">
    <property type="entry name" value="THH1/TOM1/TOM3_dom"/>
</dbReference>
<reference evidence="8 9" key="1">
    <citation type="journal article" date="2024" name="Nat. Commun.">
        <title>Phylogenomics reveals the evolutionary origins of lichenization in chlorophyte algae.</title>
        <authorList>
            <person name="Puginier C."/>
            <person name="Libourel C."/>
            <person name="Otte J."/>
            <person name="Skaloud P."/>
            <person name="Haon M."/>
            <person name="Grisel S."/>
            <person name="Petersen M."/>
            <person name="Berrin J.G."/>
            <person name="Delaux P.M."/>
            <person name="Dal Grande F."/>
            <person name="Keller J."/>
        </authorList>
    </citation>
    <scope>NUCLEOTIDE SEQUENCE [LARGE SCALE GENOMIC DNA]</scope>
    <source>
        <strain evidence="8 9">SAG 2036</strain>
    </source>
</reference>
<feature type="transmembrane region" description="Helical" evidence="6">
    <location>
        <begin position="167"/>
        <end position="186"/>
    </location>
</feature>
<dbReference type="PANTHER" id="PTHR31142">
    <property type="entry name" value="TOBAMOVIRUS MULTIPLICATION PROTEIN 1-LIKE ISOFORM X1"/>
    <property type="match status" value="1"/>
</dbReference>
<dbReference type="InterPro" id="IPR040226">
    <property type="entry name" value="THH1/TOM1/TOM3"/>
</dbReference>
<feature type="domain" description="THH1/TOM1/TOM3" evidence="7">
    <location>
        <begin position="77"/>
        <end position="343"/>
    </location>
</feature>
<evidence type="ECO:0000259" key="7">
    <source>
        <dbReference type="Pfam" id="PF06454"/>
    </source>
</evidence>
<gene>
    <name evidence="8" type="ORF">WJX73_007104</name>
</gene>
<feature type="transmembrane region" description="Helical" evidence="6">
    <location>
        <begin position="315"/>
        <end position="333"/>
    </location>
</feature>
<dbReference type="PANTHER" id="PTHR31142:SF3">
    <property type="entry name" value="THH1_TOM1_TOM3 DOMAIN-CONTAINING PROTEIN"/>
    <property type="match status" value="1"/>
</dbReference>
<evidence type="ECO:0000313" key="8">
    <source>
        <dbReference type="EMBL" id="KAK9800838.1"/>
    </source>
</evidence>
<comment type="subcellular location">
    <subcellularLocation>
        <location evidence="1">Endomembrane system</location>
        <topology evidence="1">Multi-pass membrane protein</topology>
    </subcellularLocation>
</comment>
<dbReference type="Pfam" id="PF06454">
    <property type="entry name" value="THH1_TOM1-3_dom"/>
    <property type="match status" value="1"/>
</dbReference>
<evidence type="ECO:0000313" key="9">
    <source>
        <dbReference type="Proteomes" id="UP001465755"/>
    </source>
</evidence>
<protein>
    <recommendedName>
        <fullName evidence="7">THH1/TOM1/TOM3 domain-containing protein</fullName>
    </recommendedName>
</protein>
<feature type="transmembrane region" description="Helical" evidence="6">
    <location>
        <begin position="198"/>
        <end position="220"/>
    </location>
</feature>
<dbReference type="AlphaFoldDB" id="A0AAW1NYL8"/>
<organism evidence="8 9">
    <name type="scientific">Symbiochloris irregularis</name>
    <dbReference type="NCBI Taxonomy" id="706552"/>
    <lineage>
        <taxon>Eukaryota</taxon>
        <taxon>Viridiplantae</taxon>
        <taxon>Chlorophyta</taxon>
        <taxon>core chlorophytes</taxon>
        <taxon>Trebouxiophyceae</taxon>
        <taxon>Trebouxiales</taxon>
        <taxon>Trebouxiaceae</taxon>
        <taxon>Symbiochloris</taxon>
    </lineage>
</organism>
<accession>A0AAW1NYL8</accession>
<proteinExistence type="inferred from homology"/>
<comment type="similarity">
    <text evidence="2">Belongs to the plant tobamovirus multiplication TOM1 protein family.</text>
</comment>
<dbReference type="Proteomes" id="UP001465755">
    <property type="component" value="Unassembled WGS sequence"/>
</dbReference>
<evidence type="ECO:0000256" key="1">
    <source>
        <dbReference type="ARBA" id="ARBA00004127"/>
    </source>
</evidence>
<feature type="transmembrane region" description="Helical" evidence="6">
    <location>
        <begin position="226"/>
        <end position="250"/>
    </location>
</feature>
<evidence type="ECO:0000256" key="2">
    <source>
        <dbReference type="ARBA" id="ARBA00006779"/>
    </source>
</evidence>